<keyword evidence="2" id="KW-1185">Reference proteome</keyword>
<evidence type="ECO:0000313" key="1">
    <source>
        <dbReference type="EMBL" id="CAB4008215.1"/>
    </source>
</evidence>
<proteinExistence type="predicted"/>
<evidence type="ECO:0000313" key="2">
    <source>
        <dbReference type="Proteomes" id="UP001152795"/>
    </source>
</evidence>
<dbReference type="Proteomes" id="UP001152795">
    <property type="component" value="Unassembled WGS sequence"/>
</dbReference>
<sequence length="137" mass="16444">MWKYFTERGFTEKKKKWIDILPNLVNSYNYSKHRTIGMKPAVVNEENKDKVWTKLYGYPLSHFLEPKFKVGDRVRDMIYREKFDKGYTPNYSDDIYVVSEVFRGDPNMYKIIDPDDKEEEVLGRFYESELSLDLSSK</sequence>
<organism evidence="1 2">
    <name type="scientific">Paramuricea clavata</name>
    <name type="common">Red gorgonian</name>
    <name type="synonym">Violescent sea-whip</name>
    <dbReference type="NCBI Taxonomy" id="317549"/>
    <lineage>
        <taxon>Eukaryota</taxon>
        <taxon>Metazoa</taxon>
        <taxon>Cnidaria</taxon>
        <taxon>Anthozoa</taxon>
        <taxon>Octocorallia</taxon>
        <taxon>Malacalcyonacea</taxon>
        <taxon>Plexauridae</taxon>
        <taxon>Paramuricea</taxon>
    </lineage>
</organism>
<dbReference type="AlphaFoldDB" id="A0A7D9EE18"/>
<reference evidence="1" key="1">
    <citation type="submission" date="2020-04" db="EMBL/GenBank/DDBJ databases">
        <authorList>
            <person name="Alioto T."/>
            <person name="Alioto T."/>
            <person name="Gomez Garrido J."/>
        </authorList>
    </citation>
    <scope>NUCLEOTIDE SEQUENCE</scope>
    <source>
        <strain evidence="1">A484AB</strain>
    </source>
</reference>
<dbReference type="OrthoDB" id="2344127at2759"/>
<comment type="caution">
    <text evidence="1">The sequence shown here is derived from an EMBL/GenBank/DDBJ whole genome shotgun (WGS) entry which is preliminary data.</text>
</comment>
<protein>
    <submittedName>
        <fullName evidence="1">Uncharacterized protein</fullName>
    </submittedName>
</protein>
<accession>A0A7D9EE18</accession>
<gene>
    <name evidence="1" type="ORF">PACLA_8A088038</name>
</gene>
<name>A0A7D9EE18_PARCT</name>
<dbReference type="PANTHER" id="PTHR46585">
    <property type="entry name" value="INTEGRASE CORE DOMAIN CONTAINING PROTEIN"/>
    <property type="match status" value="1"/>
</dbReference>
<dbReference type="PANTHER" id="PTHR46585:SF1">
    <property type="entry name" value="CHROMO DOMAIN-CONTAINING PROTEIN"/>
    <property type="match status" value="1"/>
</dbReference>
<dbReference type="EMBL" id="CACRXK020006058">
    <property type="protein sequence ID" value="CAB4008215.1"/>
    <property type="molecule type" value="Genomic_DNA"/>
</dbReference>